<evidence type="ECO:0000313" key="1">
    <source>
        <dbReference type="EMBL" id="KAF8400394.1"/>
    </source>
</evidence>
<dbReference type="EMBL" id="JABCRI010000009">
    <property type="protein sequence ID" value="KAF8400394.1"/>
    <property type="molecule type" value="Genomic_DNA"/>
</dbReference>
<gene>
    <name evidence="1" type="ORF">HHK36_013692</name>
</gene>
<name>A0A834Z3R6_TETSI</name>
<protein>
    <submittedName>
        <fullName evidence="1">Uncharacterized protein</fullName>
    </submittedName>
</protein>
<sequence length="98" mass="10792">MSAIGAKKGFESSFDSSLSSLSLSLSLSQVLLNENLLSSKGLRLDLPFLIVILLGNISLFLNKNRLDEQPSFSAEISDGFREVFAIYLVIIFSYNVMP</sequence>
<dbReference type="Proteomes" id="UP000655225">
    <property type="component" value="Unassembled WGS sequence"/>
</dbReference>
<comment type="caution">
    <text evidence="1">The sequence shown here is derived from an EMBL/GenBank/DDBJ whole genome shotgun (WGS) entry which is preliminary data.</text>
</comment>
<proteinExistence type="predicted"/>
<reference evidence="1 2" key="1">
    <citation type="submission" date="2020-04" db="EMBL/GenBank/DDBJ databases">
        <title>Plant Genome Project.</title>
        <authorList>
            <person name="Zhang R.-G."/>
        </authorList>
    </citation>
    <scope>NUCLEOTIDE SEQUENCE [LARGE SCALE GENOMIC DNA]</scope>
    <source>
        <strain evidence="1">YNK0</strain>
        <tissue evidence="1">Leaf</tissue>
    </source>
</reference>
<evidence type="ECO:0000313" key="2">
    <source>
        <dbReference type="Proteomes" id="UP000655225"/>
    </source>
</evidence>
<accession>A0A834Z3R6</accession>
<organism evidence="1 2">
    <name type="scientific">Tetracentron sinense</name>
    <name type="common">Spur-leaf</name>
    <dbReference type="NCBI Taxonomy" id="13715"/>
    <lineage>
        <taxon>Eukaryota</taxon>
        <taxon>Viridiplantae</taxon>
        <taxon>Streptophyta</taxon>
        <taxon>Embryophyta</taxon>
        <taxon>Tracheophyta</taxon>
        <taxon>Spermatophyta</taxon>
        <taxon>Magnoliopsida</taxon>
        <taxon>Trochodendrales</taxon>
        <taxon>Trochodendraceae</taxon>
        <taxon>Tetracentron</taxon>
    </lineage>
</organism>
<dbReference type="AlphaFoldDB" id="A0A834Z3R6"/>
<keyword evidence="2" id="KW-1185">Reference proteome</keyword>